<proteinExistence type="predicted"/>
<dbReference type="EMBL" id="QJKJ01000641">
    <property type="protein sequence ID" value="RDY11414.1"/>
    <property type="molecule type" value="Genomic_DNA"/>
</dbReference>
<feature type="region of interest" description="Disordered" evidence="1">
    <location>
        <begin position="187"/>
        <end position="215"/>
    </location>
</feature>
<evidence type="ECO:0000313" key="2">
    <source>
        <dbReference type="EMBL" id="RDY11414.1"/>
    </source>
</evidence>
<evidence type="ECO:0000313" key="3">
    <source>
        <dbReference type="Proteomes" id="UP000257109"/>
    </source>
</evidence>
<comment type="caution">
    <text evidence="2">The sequence shown here is derived from an EMBL/GenBank/DDBJ whole genome shotgun (WGS) entry which is preliminary data.</text>
</comment>
<sequence length="307" mass="35422">MSPYQIVFGKACHLLVELEHRAYWVVKKCNMVYDQVGEERKLQLRELGELHLEAYENSRIYKQSSKFGQKVLLFNSRLKLITSKLHSRWDDRLIITKFLPYGIVELQDELTRSTFQVNGQFNNNSRQGGENLPKRTGHDGQHALSNAQSQKTMINLNLRGTKELWNCFGSGSRLSVGETPRDIARTMHPKRVEKEKKEKQVQDETKKGKAAKSIEGEASQSPVVLVAWDVRVYTQSQTLERLREYAPERELGHFSDQDLRSSKLSEVIARYSRCTPVDGNRNVWPSLLHHYILPLAIVVEGRLFEKS</sequence>
<evidence type="ECO:0000256" key="1">
    <source>
        <dbReference type="SAM" id="MobiDB-lite"/>
    </source>
</evidence>
<dbReference type="AlphaFoldDB" id="A0A371I8Z2"/>
<gene>
    <name evidence="2" type="ORF">CR513_03928</name>
</gene>
<organism evidence="2 3">
    <name type="scientific">Mucuna pruriens</name>
    <name type="common">Velvet bean</name>
    <name type="synonym">Dolichos pruriens</name>
    <dbReference type="NCBI Taxonomy" id="157652"/>
    <lineage>
        <taxon>Eukaryota</taxon>
        <taxon>Viridiplantae</taxon>
        <taxon>Streptophyta</taxon>
        <taxon>Embryophyta</taxon>
        <taxon>Tracheophyta</taxon>
        <taxon>Spermatophyta</taxon>
        <taxon>Magnoliopsida</taxon>
        <taxon>eudicotyledons</taxon>
        <taxon>Gunneridae</taxon>
        <taxon>Pentapetalae</taxon>
        <taxon>rosids</taxon>
        <taxon>fabids</taxon>
        <taxon>Fabales</taxon>
        <taxon>Fabaceae</taxon>
        <taxon>Papilionoideae</taxon>
        <taxon>50 kb inversion clade</taxon>
        <taxon>NPAAA clade</taxon>
        <taxon>indigoferoid/millettioid clade</taxon>
        <taxon>Phaseoleae</taxon>
        <taxon>Mucuna</taxon>
    </lineage>
</organism>
<reference evidence="2" key="1">
    <citation type="submission" date="2018-05" db="EMBL/GenBank/DDBJ databases">
        <title>Draft genome of Mucuna pruriens seed.</title>
        <authorList>
            <person name="Nnadi N.E."/>
            <person name="Vos R."/>
            <person name="Hasami M.H."/>
            <person name="Devisetty U.K."/>
            <person name="Aguiy J.C."/>
        </authorList>
    </citation>
    <scope>NUCLEOTIDE SEQUENCE [LARGE SCALE GENOMIC DNA]</scope>
    <source>
        <strain evidence="2">JCA_2017</strain>
    </source>
</reference>
<keyword evidence="3" id="KW-1185">Reference proteome</keyword>
<feature type="compositionally biased region" description="Basic and acidic residues" evidence="1">
    <location>
        <begin position="132"/>
        <end position="141"/>
    </location>
</feature>
<feature type="non-terminal residue" evidence="2">
    <location>
        <position position="1"/>
    </location>
</feature>
<name>A0A371I8Z2_MUCPR</name>
<feature type="region of interest" description="Disordered" evidence="1">
    <location>
        <begin position="120"/>
        <end position="148"/>
    </location>
</feature>
<accession>A0A371I8Z2</accession>
<protein>
    <submittedName>
        <fullName evidence="2">Uncharacterized protein</fullName>
    </submittedName>
</protein>
<dbReference type="OrthoDB" id="1723222at2759"/>
<dbReference type="Proteomes" id="UP000257109">
    <property type="component" value="Unassembled WGS sequence"/>
</dbReference>